<evidence type="ECO:0000313" key="2">
    <source>
        <dbReference type="Proteomes" id="UP000178565"/>
    </source>
</evidence>
<organism evidence="1 2">
    <name type="scientific">Candidatus Daviesbacteria bacterium RIFCSPLOWO2_01_FULL_39_12</name>
    <dbReference type="NCBI Taxonomy" id="1797785"/>
    <lineage>
        <taxon>Bacteria</taxon>
        <taxon>Candidatus Daviesiibacteriota</taxon>
    </lineage>
</organism>
<sequence length="90" mass="10124">MDEKPKNTHNLNVNFDSTPVFYTDNINVTANEDGVVFDVMQRLMSTNNIRIVARIGMSREHAKKLVTILEATIKSAESAMQSAEKKVKIN</sequence>
<evidence type="ECO:0000313" key="1">
    <source>
        <dbReference type="EMBL" id="OGE44500.1"/>
    </source>
</evidence>
<protein>
    <recommendedName>
        <fullName evidence="3">DUF3467 domain-containing protein</fullName>
    </recommendedName>
</protein>
<dbReference type="AlphaFoldDB" id="A0A1F5KUM0"/>
<gene>
    <name evidence="1" type="ORF">A3B45_05110</name>
</gene>
<dbReference type="EMBL" id="MFDM01000001">
    <property type="protein sequence ID" value="OGE44500.1"/>
    <property type="molecule type" value="Genomic_DNA"/>
</dbReference>
<dbReference type="Proteomes" id="UP000178565">
    <property type="component" value="Unassembled WGS sequence"/>
</dbReference>
<accession>A0A1F5KUM0</accession>
<reference evidence="1 2" key="1">
    <citation type="journal article" date="2016" name="Nat. Commun.">
        <title>Thousands of microbial genomes shed light on interconnected biogeochemical processes in an aquifer system.</title>
        <authorList>
            <person name="Anantharaman K."/>
            <person name="Brown C.T."/>
            <person name="Hug L.A."/>
            <person name="Sharon I."/>
            <person name="Castelle C.J."/>
            <person name="Probst A.J."/>
            <person name="Thomas B.C."/>
            <person name="Singh A."/>
            <person name="Wilkins M.J."/>
            <person name="Karaoz U."/>
            <person name="Brodie E.L."/>
            <person name="Williams K.H."/>
            <person name="Hubbard S.S."/>
            <person name="Banfield J.F."/>
        </authorList>
    </citation>
    <scope>NUCLEOTIDE SEQUENCE [LARGE SCALE GENOMIC DNA]</scope>
</reference>
<proteinExistence type="predicted"/>
<name>A0A1F5KUM0_9BACT</name>
<evidence type="ECO:0008006" key="3">
    <source>
        <dbReference type="Google" id="ProtNLM"/>
    </source>
</evidence>
<dbReference type="STRING" id="1797785.A3B45_05110"/>
<comment type="caution">
    <text evidence="1">The sequence shown here is derived from an EMBL/GenBank/DDBJ whole genome shotgun (WGS) entry which is preliminary data.</text>
</comment>